<dbReference type="NCBIfam" id="TIGR01639">
    <property type="entry name" value="P_fal_TIGR01639"/>
    <property type="match status" value="1"/>
</dbReference>
<evidence type="ECO:0000259" key="2">
    <source>
        <dbReference type="Pfam" id="PF09687"/>
    </source>
</evidence>
<dbReference type="Gene3D" id="6.10.280.180">
    <property type="entry name" value="Plasmodium RESA, N-terminal helical domain"/>
    <property type="match status" value="1"/>
</dbReference>
<dbReference type="InterPro" id="IPR044885">
    <property type="entry name" value="PRESA_N_sf"/>
</dbReference>
<organism evidence="3 4">
    <name type="scientific">Plasmodium vivax Mauritania I</name>
    <dbReference type="NCBI Taxonomy" id="1035515"/>
    <lineage>
        <taxon>Eukaryota</taxon>
        <taxon>Sar</taxon>
        <taxon>Alveolata</taxon>
        <taxon>Apicomplexa</taxon>
        <taxon>Aconoidasida</taxon>
        <taxon>Haemosporida</taxon>
        <taxon>Plasmodiidae</taxon>
        <taxon>Plasmodium</taxon>
        <taxon>Plasmodium (Plasmodium)</taxon>
    </lineage>
</organism>
<evidence type="ECO:0000256" key="1">
    <source>
        <dbReference type="SAM" id="MobiDB-lite"/>
    </source>
</evidence>
<dbReference type="OrthoDB" id="382597at2759"/>
<evidence type="ECO:0000313" key="3">
    <source>
        <dbReference type="EMBL" id="KMZ94291.1"/>
    </source>
</evidence>
<dbReference type="Pfam" id="PF09687">
    <property type="entry name" value="PRESAN"/>
    <property type="match status" value="1"/>
</dbReference>
<accession>A0A0J9TGP2</accession>
<dbReference type="InterPro" id="IPR006526">
    <property type="entry name" value="Export_prot_PHISTa/b/c"/>
</dbReference>
<feature type="region of interest" description="Disordered" evidence="1">
    <location>
        <begin position="122"/>
        <end position="156"/>
    </location>
</feature>
<gene>
    <name evidence="3" type="ORF">PVMG_02517</name>
</gene>
<protein>
    <submittedName>
        <fullName evidence="3">Phist protein (Pf-fam-b)</fullName>
    </submittedName>
</protein>
<proteinExistence type="predicted"/>
<name>A0A0J9TGP2_PLAVI</name>
<reference evidence="3 4" key="1">
    <citation type="submission" date="2011-08" db="EMBL/GenBank/DDBJ databases">
        <title>The Genome Sequence of Plasmodium vivax Mauritania I.</title>
        <authorList>
            <consortium name="The Broad Institute Genome Sequencing Platform"/>
            <consortium name="The Broad Institute Genome Sequencing Center for Infectious Disease"/>
            <person name="Neafsey D."/>
            <person name="Carlton J."/>
            <person name="Barnwell J."/>
            <person name="Collins W."/>
            <person name="Escalante A."/>
            <person name="Mullikin J."/>
            <person name="Saul A."/>
            <person name="Guigo R."/>
            <person name="Camara F."/>
            <person name="Young S.K."/>
            <person name="Zeng Q."/>
            <person name="Gargeya S."/>
            <person name="Fitzgerald M."/>
            <person name="Haas B."/>
            <person name="Abouelleil A."/>
            <person name="Alvarado L."/>
            <person name="Arachchi H.M."/>
            <person name="Berlin A."/>
            <person name="Brown A."/>
            <person name="Chapman S.B."/>
            <person name="Chen Z."/>
            <person name="Dunbar C."/>
            <person name="Freedman E."/>
            <person name="Gearin G."/>
            <person name="Gellesch M."/>
            <person name="Goldberg J."/>
            <person name="Griggs A."/>
            <person name="Gujja S."/>
            <person name="Heiman D."/>
            <person name="Howarth C."/>
            <person name="Larson L."/>
            <person name="Lui A."/>
            <person name="MacDonald P.J.P."/>
            <person name="Montmayeur A."/>
            <person name="Murphy C."/>
            <person name="Neiman D."/>
            <person name="Pearson M."/>
            <person name="Priest M."/>
            <person name="Roberts A."/>
            <person name="Saif S."/>
            <person name="Shea T."/>
            <person name="Shenoy N."/>
            <person name="Sisk P."/>
            <person name="Stolte C."/>
            <person name="Sykes S."/>
            <person name="Wortman J."/>
            <person name="Nusbaum C."/>
            <person name="Birren B."/>
        </authorList>
    </citation>
    <scope>NUCLEOTIDE SEQUENCE [LARGE SCALE GENOMIC DNA]</scope>
    <source>
        <strain evidence="3 4">Mauritania I</strain>
    </source>
</reference>
<dbReference type="InterPro" id="IPR019111">
    <property type="entry name" value="PRESA_N"/>
</dbReference>
<dbReference type="Proteomes" id="UP000053776">
    <property type="component" value="Unassembled WGS sequence"/>
</dbReference>
<feature type="compositionally biased region" description="Gly residues" evidence="1">
    <location>
        <begin position="201"/>
        <end position="221"/>
    </location>
</feature>
<sequence length="427" mass="48181">MRIRSGIDEPFFRGSFPKCNISKVDSSVEKTAERGNPGSSKRISRCDSSFFRILNIVFVGLCFLAVEVKSCHGAATVAAMAAVAANGPTAQKVTTQSRGFAAQRCAPSPPFQTTLFAKNGEPHGEAAEWTSGKGRRLAYQNSPKATPGGGRPNMIEENESLFDPAVLAHNNRSDNSCQDMYGLSQLLCKYNECFIRNGSSGSGSSGSGSGSSGNGSSGSGSSGSSIASVDIPCICWEEGAPATSAEVSLEEARDEIQPRRNRFIKKGYFEYMHRPQEMSETEFIEKISNLGDYVDPQEMSSIFYYVHTNERKKYFVMQENVITHWENLCHNYNVKEDFKKEQMRSLYEETTNFFLFKEKHFLKSFSKFVRFGRYNTKKFTEGLISYKHLWKEYRRMVNNFCSAKLDEVLKAYWEENRDEAFQMRIQY</sequence>
<dbReference type="PANTHER" id="PTHR36193:SF23">
    <property type="entry name" value="PHISTB DOMAIN-CONTAINING RESA-LIKE PROTEIN 1"/>
    <property type="match status" value="1"/>
</dbReference>
<feature type="domain" description="Plasmodium RESA N-terminal" evidence="2">
    <location>
        <begin position="277"/>
        <end position="401"/>
    </location>
</feature>
<dbReference type="AlphaFoldDB" id="A0A0J9TGP2"/>
<dbReference type="EMBL" id="KQ235026">
    <property type="protein sequence ID" value="KMZ94291.1"/>
    <property type="molecule type" value="Genomic_DNA"/>
</dbReference>
<evidence type="ECO:0000313" key="4">
    <source>
        <dbReference type="Proteomes" id="UP000053776"/>
    </source>
</evidence>
<feature type="region of interest" description="Disordered" evidence="1">
    <location>
        <begin position="201"/>
        <end position="223"/>
    </location>
</feature>
<dbReference type="PANTHER" id="PTHR36193">
    <property type="entry name" value="PHISTB DOMAIN-CONTAINING RESA-LIKE PROTEIN 1"/>
    <property type="match status" value="1"/>
</dbReference>